<evidence type="ECO:0000259" key="1">
    <source>
        <dbReference type="Pfam" id="PF00561"/>
    </source>
</evidence>
<dbReference type="GO" id="GO:0016020">
    <property type="term" value="C:membrane"/>
    <property type="evidence" value="ECO:0007669"/>
    <property type="project" value="TreeGrafter"/>
</dbReference>
<dbReference type="RefSeq" id="WP_093335845.1">
    <property type="nucleotide sequence ID" value="NZ_FOUY01000001.1"/>
</dbReference>
<dbReference type="InterPro" id="IPR000639">
    <property type="entry name" value="Epox_hydrolase-like"/>
</dbReference>
<dbReference type="InterPro" id="IPR029058">
    <property type="entry name" value="AB_hydrolase_fold"/>
</dbReference>
<keyword evidence="3" id="KW-1185">Reference proteome</keyword>
<dbReference type="Gene3D" id="3.40.50.1820">
    <property type="entry name" value="alpha/beta hydrolase"/>
    <property type="match status" value="1"/>
</dbReference>
<dbReference type="GO" id="GO:0047372">
    <property type="term" value="F:monoacylglycerol lipase activity"/>
    <property type="evidence" value="ECO:0007669"/>
    <property type="project" value="TreeGrafter"/>
</dbReference>
<dbReference type="PRINTS" id="PR00111">
    <property type="entry name" value="ABHYDROLASE"/>
</dbReference>
<protein>
    <submittedName>
        <fullName evidence="2">Pimeloyl-ACP methyl ester carboxylesterase</fullName>
    </submittedName>
</protein>
<gene>
    <name evidence="2" type="ORF">SAMN05216207_1001243</name>
</gene>
<dbReference type="OrthoDB" id="4481859at2"/>
<feature type="domain" description="AB hydrolase-1" evidence="1">
    <location>
        <begin position="35"/>
        <end position="276"/>
    </location>
</feature>
<name>A0A1I4S537_PSUAM</name>
<dbReference type="PRINTS" id="PR00412">
    <property type="entry name" value="EPOXHYDRLASE"/>
</dbReference>
<organism evidence="2 3">
    <name type="scientific">Pseudonocardia ammonioxydans</name>
    <dbReference type="NCBI Taxonomy" id="260086"/>
    <lineage>
        <taxon>Bacteria</taxon>
        <taxon>Bacillati</taxon>
        <taxon>Actinomycetota</taxon>
        <taxon>Actinomycetes</taxon>
        <taxon>Pseudonocardiales</taxon>
        <taxon>Pseudonocardiaceae</taxon>
        <taxon>Pseudonocardia</taxon>
    </lineage>
</organism>
<sequence length="303" mass="31922">MALTPAGSTERTLDLGHGPLRVLYSVADPAPPGIPLLLVHGGGTDSAAISWYEAYSTFGPGRPVVAPDLPGFGGSTGVAPVGGPDALADVVAGVADRLGLRRVVVGGISMGGDVALQLALRRPDLVEALVLVAPGGLTPLLGNRALQFSSWLAAQLPDPVLVPLARIANRFARSALRRMVRNPEGLPAEVVDEFVREARRPRAGMGYARYNQATLGPRAMRNDLQPVVGRITVPALFLHGADDPMVDPGDSRRAAAAMPDARLVTLPGCGHWAQFEARERVAREVQEFLAGLDRRRDTAGARP</sequence>
<dbReference type="EMBL" id="FOUY01000001">
    <property type="protein sequence ID" value="SFM59394.1"/>
    <property type="molecule type" value="Genomic_DNA"/>
</dbReference>
<dbReference type="GO" id="GO:0046464">
    <property type="term" value="P:acylglycerol catabolic process"/>
    <property type="evidence" value="ECO:0007669"/>
    <property type="project" value="TreeGrafter"/>
</dbReference>
<dbReference type="SUPFAM" id="SSF53474">
    <property type="entry name" value="alpha/beta-Hydrolases"/>
    <property type="match status" value="1"/>
</dbReference>
<accession>A0A1I4S537</accession>
<dbReference type="Proteomes" id="UP000199614">
    <property type="component" value="Unassembled WGS sequence"/>
</dbReference>
<evidence type="ECO:0000313" key="3">
    <source>
        <dbReference type="Proteomes" id="UP000199614"/>
    </source>
</evidence>
<dbReference type="PANTHER" id="PTHR43798">
    <property type="entry name" value="MONOACYLGLYCEROL LIPASE"/>
    <property type="match status" value="1"/>
</dbReference>
<dbReference type="InterPro" id="IPR050266">
    <property type="entry name" value="AB_hydrolase_sf"/>
</dbReference>
<dbReference type="AlphaFoldDB" id="A0A1I4S537"/>
<dbReference type="PANTHER" id="PTHR43798:SF5">
    <property type="entry name" value="MONOACYLGLYCEROL LIPASE ABHD6"/>
    <property type="match status" value="1"/>
</dbReference>
<dbReference type="STRING" id="260086.SAMN05216207_1001243"/>
<reference evidence="2 3" key="1">
    <citation type="submission" date="2016-10" db="EMBL/GenBank/DDBJ databases">
        <authorList>
            <person name="de Groot N.N."/>
        </authorList>
    </citation>
    <scope>NUCLEOTIDE SEQUENCE [LARGE SCALE GENOMIC DNA]</scope>
    <source>
        <strain evidence="2 3">CGMCC 4.1877</strain>
    </source>
</reference>
<dbReference type="InterPro" id="IPR000073">
    <property type="entry name" value="AB_hydrolase_1"/>
</dbReference>
<dbReference type="Pfam" id="PF00561">
    <property type="entry name" value="Abhydrolase_1"/>
    <property type="match status" value="1"/>
</dbReference>
<proteinExistence type="predicted"/>
<evidence type="ECO:0000313" key="2">
    <source>
        <dbReference type="EMBL" id="SFM59394.1"/>
    </source>
</evidence>